<accession>A0ABZ3FRZ7</accession>
<keyword evidence="4 7" id="KW-0812">Transmembrane</keyword>
<evidence type="ECO:0000256" key="2">
    <source>
        <dbReference type="ARBA" id="ARBA00022475"/>
    </source>
</evidence>
<evidence type="ECO:0000256" key="7">
    <source>
        <dbReference type="SAM" id="Phobius"/>
    </source>
</evidence>
<feature type="transmembrane region" description="Helical" evidence="7">
    <location>
        <begin position="326"/>
        <end position="359"/>
    </location>
</feature>
<evidence type="ECO:0000313" key="9">
    <source>
        <dbReference type="EMBL" id="XAN07533.1"/>
    </source>
</evidence>
<evidence type="ECO:0000256" key="6">
    <source>
        <dbReference type="ARBA" id="ARBA00023136"/>
    </source>
</evidence>
<dbReference type="EMBL" id="CP154795">
    <property type="protein sequence ID" value="XAN07533.1"/>
    <property type="molecule type" value="Genomic_DNA"/>
</dbReference>
<dbReference type="InterPro" id="IPR010656">
    <property type="entry name" value="DctM"/>
</dbReference>
<feature type="transmembrane region" description="Helical" evidence="7">
    <location>
        <begin position="410"/>
        <end position="438"/>
    </location>
</feature>
<evidence type="ECO:0000256" key="3">
    <source>
        <dbReference type="ARBA" id="ARBA00022519"/>
    </source>
</evidence>
<proteinExistence type="predicted"/>
<comment type="subcellular location">
    <subcellularLocation>
        <location evidence="1">Cell inner membrane</location>
        <topology evidence="1">Multi-pass membrane protein</topology>
    </subcellularLocation>
</comment>
<keyword evidence="10" id="KW-1185">Reference proteome</keyword>
<evidence type="ECO:0000259" key="8">
    <source>
        <dbReference type="Pfam" id="PF06808"/>
    </source>
</evidence>
<dbReference type="PANTHER" id="PTHR33362">
    <property type="entry name" value="SIALIC ACID TRAP TRANSPORTER PERMEASE PROTEIN SIAT-RELATED"/>
    <property type="match status" value="1"/>
</dbReference>
<protein>
    <submittedName>
        <fullName evidence="9">TRAP transporter large permease subunit</fullName>
    </submittedName>
</protein>
<feature type="transmembrane region" description="Helical" evidence="7">
    <location>
        <begin position="178"/>
        <end position="199"/>
    </location>
</feature>
<feature type="transmembrane region" description="Helical" evidence="7">
    <location>
        <begin position="233"/>
        <end position="252"/>
    </location>
</feature>
<keyword evidence="2" id="KW-1003">Cell membrane</keyword>
<reference evidence="9 10" key="1">
    <citation type="submission" date="2024-04" db="EMBL/GenBank/DDBJ databases">
        <title>Isolation of an actinomycete strain from pig manure.</title>
        <authorList>
            <person name="Gong T."/>
            <person name="Yu Z."/>
            <person name="An M."/>
            <person name="Wei C."/>
            <person name="Yang W."/>
            <person name="Liu L."/>
        </authorList>
    </citation>
    <scope>NUCLEOTIDE SEQUENCE [LARGE SCALE GENOMIC DNA]</scope>
    <source>
        <strain evidence="9 10">ZF39</strain>
    </source>
</reference>
<keyword evidence="5 7" id="KW-1133">Transmembrane helix</keyword>
<feature type="transmembrane region" description="Helical" evidence="7">
    <location>
        <begin position="287"/>
        <end position="306"/>
    </location>
</feature>
<sequence>MEWWLTLLLFVGGLLVLLFARVPVAFALFGLTAVAATYYYGFAPAGRIMMLSAFSTLTSFTLAPIALFIVMGDIVFRSGVASRSLTGIRNLFPQRVPARTGLLTTVAGALFGMMSGSTIANTALLGKTFLPDMLKEGYKPQLAMGTVMAGGGLAMIIPPSTLAIVWGATAGVPVGPLLMAGILPGLVMMVGYAVITLIWGGYFKGAGPAAVVDPDAPAGPPLSQRLVIGLREAVPLAVIVFLVLGLIFLGVATPTESAALGVVGAIGLAIAYRKFSWQMMKESAIESAKMSAMIYFIMASSSAYSQVMSFSGATNGFIRFMTELPVAPWLLMVLIQILLLILGAFLEQVSIMLITLPLLMPVVHAMEWDPIWFGIIMLINLRIALVTPPFGMELFVMKGVAGDAVEMRQVYGGVAPFVLSDIIVMILIALIPGIALVIPRLMGG</sequence>
<feature type="transmembrane region" description="Helical" evidence="7">
    <location>
        <begin position="371"/>
        <end position="390"/>
    </location>
</feature>
<name>A0ABZ3FRZ7_9ACTN</name>
<dbReference type="PIRSF" id="PIRSF006066">
    <property type="entry name" value="HI0050"/>
    <property type="match status" value="1"/>
</dbReference>
<gene>
    <name evidence="9" type="ORF">AADG42_09575</name>
</gene>
<organism evidence="9 10">
    <name type="scientific">Ammonicoccus fulvus</name>
    <dbReference type="NCBI Taxonomy" id="3138240"/>
    <lineage>
        <taxon>Bacteria</taxon>
        <taxon>Bacillati</taxon>
        <taxon>Actinomycetota</taxon>
        <taxon>Actinomycetes</taxon>
        <taxon>Propionibacteriales</taxon>
        <taxon>Propionibacteriaceae</taxon>
        <taxon>Ammonicoccus</taxon>
    </lineage>
</organism>
<dbReference type="RefSeq" id="WP_425308998.1">
    <property type="nucleotide sequence ID" value="NZ_CP154795.1"/>
</dbReference>
<feature type="domain" description="TRAP C4-dicarboxylate transport system permease DctM subunit" evidence="8">
    <location>
        <begin position="12"/>
        <end position="434"/>
    </location>
</feature>
<feature type="transmembrane region" description="Helical" evidence="7">
    <location>
        <begin position="142"/>
        <end position="166"/>
    </location>
</feature>
<dbReference type="NCBIfam" id="TIGR00786">
    <property type="entry name" value="dctM"/>
    <property type="match status" value="1"/>
</dbReference>
<keyword evidence="6 7" id="KW-0472">Membrane</keyword>
<dbReference type="Proteomes" id="UP001442841">
    <property type="component" value="Chromosome"/>
</dbReference>
<keyword evidence="3" id="KW-0997">Cell inner membrane</keyword>
<dbReference type="Pfam" id="PF06808">
    <property type="entry name" value="DctM"/>
    <property type="match status" value="1"/>
</dbReference>
<evidence type="ECO:0000256" key="5">
    <source>
        <dbReference type="ARBA" id="ARBA00022989"/>
    </source>
</evidence>
<evidence type="ECO:0000256" key="1">
    <source>
        <dbReference type="ARBA" id="ARBA00004429"/>
    </source>
</evidence>
<dbReference type="PANTHER" id="PTHR33362:SF5">
    <property type="entry name" value="C4-DICARBOXYLATE TRAP TRANSPORTER LARGE PERMEASE PROTEIN DCTM"/>
    <property type="match status" value="1"/>
</dbReference>
<feature type="transmembrane region" description="Helical" evidence="7">
    <location>
        <begin position="51"/>
        <end position="76"/>
    </location>
</feature>
<evidence type="ECO:0000256" key="4">
    <source>
        <dbReference type="ARBA" id="ARBA00022692"/>
    </source>
</evidence>
<evidence type="ECO:0000313" key="10">
    <source>
        <dbReference type="Proteomes" id="UP001442841"/>
    </source>
</evidence>
<dbReference type="InterPro" id="IPR004681">
    <property type="entry name" value="TRAP_DctM"/>
</dbReference>